<gene>
    <name evidence="1" type="ORF">Zmor_024877</name>
</gene>
<evidence type="ECO:0000313" key="2">
    <source>
        <dbReference type="Proteomes" id="UP001168821"/>
    </source>
</evidence>
<dbReference type="EMBL" id="JALNTZ010000008">
    <property type="protein sequence ID" value="KAJ3642059.1"/>
    <property type="molecule type" value="Genomic_DNA"/>
</dbReference>
<dbReference type="AlphaFoldDB" id="A0AA38HVR8"/>
<reference evidence="1" key="1">
    <citation type="journal article" date="2023" name="G3 (Bethesda)">
        <title>Whole genome assemblies of Zophobas morio and Tenebrio molitor.</title>
        <authorList>
            <person name="Kaur S."/>
            <person name="Stinson S.A."/>
            <person name="diCenzo G.C."/>
        </authorList>
    </citation>
    <scope>NUCLEOTIDE SEQUENCE</scope>
    <source>
        <strain evidence="1">QUZm001</strain>
    </source>
</reference>
<evidence type="ECO:0000313" key="1">
    <source>
        <dbReference type="EMBL" id="KAJ3642059.1"/>
    </source>
</evidence>
<accession>A0AA38HVR8</accession>
<comment type="caution">
    <text evidence="1">The sequence shown here is derived from an EMBL/GenBank/DDBJ whole genome shotgun (WGS) entry which is preliminary data.</text>
</comment>
<proteinExistence type="predicted"/>
<name>A0AA38HVR8_9CUCU</name>
<organism evidence="1 2">
    <name type="scientific">Zophobas morio</name>
    <dbReference type="NCBI Taxonomy" id="2755281"/>
    <lineage>
        <taxon>Eukaryota</taxon>
        <taxon>Metazoa</taxon>
        <taxon>Ecdysozoa</taxon>
        <taxon>Arthropoda</taxon>
        <taxon>Hexapoda</taxon>
        <taxon>Insecta</taxon>
        <taxon>Pterygota</taxon>
        <taxon>Neoptera</taxon>
        <taxon>Endopterygota</taxon>
        <taxon>Coleoptera</taxon>
        <taxon>Polyphaga</taxon>
        <taxon>Cucujiformia</taxon>
        <taxon>Tenebrionidae</taxon>
        <taxon>Zophobas</taxon>
    </lineage>
</organism>
<keyword evidence="2" id="KW-1185">Reference proteome</keyword>
<sequence>MLDKHYDEWTRRETDKNENKCQRLVRFSHTPLGTSTKGERDHSKNHHVRYHANGRFFLFSYFPRDGEMNSRRIVGVADIAFESYGILIGY</sequence>
<dbReference type="Proteomes" id="UP001168821">
    <property type="component" value="Unassembled WGS sequence"/>
</dbReference>
<protein>
    <submittedName>
        <fullName evidence="1">Uncharacterized protein</fullName>
    </submittedName>
</protein>